<protein>
    <submittedName>
        <fullName evidence="3">Uncharacterized protein</fullName>
    </submittedName>
</protein>
<name>A0A7W8MRU1_9BACT</name>
<evidence type="ECO:0000313" key="3">
    <source>
        <dbReference type="EMBL" id="MBB5316529.1"/>
    </source>
</evidence>
<feature type="compositionally biased region" description="Pro residues" evidence="1">
    <location>
        <begin position="126"/>
        <end position="143"/>
    </location>
</feature>
<dbReference type="AlphaFoldDB" id="A0A7W8MRU1"/>
<comment type="caution">
    <text evidence="3">The sequence shown here is derived from an EMBL/GenBank/DDBJ whole genome shotgun (WGS) entry which is preliminary data.</text>
</comment>
<dbReference type="EMBL" id="JACHDY010000001">
    <property type="protein sequence ID" value="MBB5316529.1"/>
    <property type="molecule type" value="Genomic_DNA"/>
</dbReference>
<keyword evidence="2" id="KW-1133">Transmembrane helix</keyword>
<keyword evidence="4" id="KW-1185">Reference proteome</keyword>
<reference evidence="3" key="1">
    <citation type="submission" date="2020-08" db="EMBL/GenBank/DDBJ databases">
        <title>Genomic Encyclopedia of Type Strains, Phase IV (KMG-V): Genome sequencing to study the core and pangenomes of soil and plant-associated prokaryotes.</title>
        <authorList>
            <person name="Whitman W."/>
        </authorList>
    </citation>
    <scope>NUCLEOTIDE SEQUENCE [LARGE SCALE GENOMIC DNA]</scope>
    <source>
        <strain evidence="3">M8UP27</strain>
    </source>
</reference>
<keyword evidence="2" id="KW-0472">Membrane</keyword>
<proteinExistence type="predicted"/>
<evidence type="ECO:0000313" key="4">
    <source>
        <dbReference type="Proteomes" id="UP000568106"/>
    </source>
</evidence>
<keyword evidence="2" id="KW-0812">Transmembrane</keyword>
<organism evidence="3 4">
    <name type="scientific">Tunturiibacter empetritectus</name>
    <dbReference type="NCBI Taxonomy" id="3069691"/>
    <lineage>
        <taxon>Bacteria</taxon>
        <taxon>Pseudomonadati</taxon>
        <taxon>Acidobacteriota</taxon>
        <taxon>Terriglobia</taxon>
        <taxon>Terriglobales</taxon>
        <taxon>Acidobacteriaceae</taxon>
        <taxon>Tunturiibacter</taxon>
    </lineage>
</organism>
<evidence type="ECO:0000256" key="1">
    <source>
        <dbReference type="SAM" id="MobiDB-lite"/>
    </source>
</evidence>
<feature type="transmembrane region" description="Helical" evidence="2">
    <location>
        <begin position="12"/>
        <end position="30"/>
    </location>
</feature>
<gene>
    <name evidence="3" type="ORF">HDF09_001179</name>
</gene>
<sequence>MMRLTADQQKKGAAIGAFVLVAAGVLYYELRDDSPAPVAPPVVVTAPARSAPAAGAVVALPSGNIAGAAAKKLGTTSAQLDPTLRMDAMLVTESLVYSGSGRNIFSANSAPIEIPKPIAPVRAVKAPPPGPPPPPPGPPPPPPIDLKFFGTATAANGTRRAFLLHGEDVFLASDGDIVQRRYKVITISANSVEVEDMANNNKQTLPLLAR</sequence>
<accession>A0A7W8MRU1</accession>
<feature type="region of interest" description="Disordered" evidence="1">
    <location>
        <begin position="121"/>
        <end position="143"/>
    </location>
</feature>
<dbReference type="Proteomes" id="UP000568106">
    <property type="component" value="Unassembled WGS sequence"/>
</dbReference>
<evidence type="ECO:0000256" key="2">
    <source>
        <dbReference type="SAM" id="Phobius"/>
    </source>
</evidence>